<dbReference type="InterPro" id="IPR007730">
    <property type="entry name" value="SPOR-like_dom"/>
</dbReference>
<feature type="compositionally biased region" description="Basic and acidic residues" evidence="1">
    <location>
        <begin position="1"/>
        <end position="13"/>
    </location>
</feature>
<dbReference type="GO" id="GO:0042834">
    <property type="term" value="F:peptidoglycan binding"/>
    <property type="evidence" value="ECO:0007669"/>
    <property type="project" value="InterPro"/>
</dbReference>
<feature type="compositionally biased region" description="Basic and acidic residues" evidence="1">
    <location>
        <begin position="107"/>
        <end position="125"/>
    </location>
</feature>
<feature type="region of interest" description="Disordered" evidence="1">
    <location>
        <begin position="72"/>
        <end position="327"/>
    </location>
</feature>
<evidence type="ECO:0000256" key="2">
    <source>
        <dbReference type="SAM" id="Phobius"/>
    </source>
</evidence>
<evidence type="ECO:0000313" key="4">
    <source>
        <dbReference type="EMBL" id="GGE45329.1"/>
    </source>
</evidence>
<reference evidence="4" key="1">
    <citation type="journal article" date="2014" name="Int. J. Syst. Evol. Microbiol.">
        <title>Complete genome sequence of Corynebacterium casei LMG S-19264T (=DSM 44701T), isolated from a smear-ripened cheese.</title>
        <authorList>
            <consortium name="US DOE Joint Genome Institute (JGI-PGF)"/>
            <person name="Walter F."/>
            <person name="Albersmeier A."/>
            <person name="Kalinowski J."/>
            <person name="Ruckert C."/>
        </authorList>
    </citation>
    <scope>NUCLEOTIDE SEQUENCE</scope>
    <source>
        <strain evidence="4">CCM 7684</strain>
    </source>
</reference>
<feature type="compositionally biased region" description="Low complexity" evidence="1">
    <location>
        <begin position="286"/>
        <end position="327"/>
    </location>
</feature>
<evidence type="ECO:0000259" key="3">
    <source>
        <dbReference type="PROSITE" id="PS51724"/>
    </source>
</evidence>
<gene>
    <name evidence="4" type="ORF">GCM10007276_23130</name>
</gene>
<dbReference type="InterPro" id="IPR036680">
    <property type="entry name" value="SPOR-like_sf"/>
</dbReference>
<dbReference type="Proteomes" id="UP000602745">
    <property type="component" value="Unassembled WGS sequence"/>
</dbReference>
<keyword evidence="5" id="KW-1185">Reference proteome</keyword>
<evidence type="ECO:0000313" key="5">
    <source>
        <dbReference type="Proteomes" id="UP000602745"/>
    </source>
</evidence>
<feature type="domain" description="SPOR" evidence="3">
    <location>
        <begin position="327"/>
        <end position="412"/>
    </location>
</feature>
<feature type="compositionally biased region" description="Polar residues" evidence="1">
    <location>
        <begin position="170"/>
        <end position="183"/>
    </location>
</feature>
<feature type="compositionally biased region" description="Low complexity" evidence="1">
    <location>
        <begin position="184"/>
        <end position="195"/>
    </location>
</feature>
<accession>A0A8J2YIT6</accession>
<comment type="caution">
    <text evidence="4">The sequence shown here is derived from an EMBL/GenBank/DDBJ whole genome shotgun (WGS) entry which is preliminary data.</text>
</comment>
<name>A0A8J2YIT6_9RHOB</name>
<dbReference type="SUPFAM" id="SSF110997">
    <property type="entry name" value="Sporulation related repeat"/>
    <property type="match status" value="1"/>
</dbReference>
<dbReference type="PROSITE" id="PS51724">
    <property type="entry name" value="SPOR"/>
    <property type="match status" value="1"/>
</dbReference>
<reference evidence="4" key="2">
    <citation type="submission" date="2020-09" db="EMBL/GenBank/DDBJ databases">
        <authorList>
            <person name="Sun Q."/>
            <person name="Sedlacek I."/>
        </authorList>
    </citation>
    <scope>NUCLEOTIDE SEQUENCE</scope>
    <source>
        <strain evidence="4">CCM 7684</strain>
    </source>
</reference>
<protein>
    <recommendedName>
        <fullName evidence="3">SPOR domain-containing protein</fullName>
    </recommendedName>
</protein>
<keyword evidence="2" id="KW-1133">Transmembrane helix</keyword>
<proteinExistence type="predicted"/>
<organism evidence="4 5">
    <name type="scientific">Agaricicola taiwanensis</name>
    <dbReference type="NCBI Taxonomy" id="591372"/>
    <lineage>
        <taxon>Bacteria</taxon>
        <taxon>Pseudomonadati</taxon>
        <taxon>Pseudomonadota</taxon>
        <taxon>Alphaproteobacteria</taxon>
        <taxon>Rhodobacterales</taxon>
        <taxon>Paracoccaceae</taxon>
        <taxon>Agaricicola</taxon>
    </lineage>
</organism>
<dbReference type="Gene3D" id="3.30.70.1070">
    <property type="entry name" value="Sporulation related repeat"/>
    <property type="match status" value="1"/>
</dbReference>
<keyword evidence="2" id="KW-0472">Membrane</keyword>
<feature type="compositionally biased region" description="Low complexity" evidence="1">
    <location>
        <begin position="255"/>
        <end position="272"/>
    </location>
</feature>
<dbReference type="AlphaFoldDB" id="A0A8J2YIT6"/>
<keyword evidence="2" id="KW-0812">Transmembrane</keyword>
<feature type="compositionally biased region" description="Low complexity" evidence="1">
    <location>
        <begin position="202"/>
        <end position="225"/>
    </location>
</feature>
<dbReference type="Pfam" id="PF05036">
    <property type="entry name" value="SPOR"/>
    <property type="match status" value="1"/>
</dbReference>
<feature type="transmembrane region" description="Helical" evidence="2">
    <location>
        <begin position="48"/>
        <end position="70"/>
    </location>
</feature>
<feature type="region of interest" description="Disordered" evidence="1">
    <location>
        <begin position="1"/>
        <end position="44"/>
    </location>
</feature>
<sequence length="412" mass="42770">MHADHDQNEHELFDGDQPYEEYRYPDEPVAEGAAESEDRGGGRRSGSLMIASVLGIVVLGTAGVMGYRFFTGSAENGPPPVIKADGRPSKEVPAGADASPQGTNKQSYDRATDQARVVEPEEPAERPVGQPRVIPTSPSDGGGEVDENGVRRVRTFVVRPDGSVVDSAEAGQQSGTPDQSSTNAAATEPAAQQPQSGQPTDQSQAAQNNQPAAPQSIEQLAAAIQEPPPAEIRGESDGPSAGISFAPGEQFGIIADSPAPTADQAAAPAAGANSVPMPAPRPVNLASTSPQRPAASPQAPQQLVQPQQQQQTQAFAPAQTAAPAAQPARGGGFVVQVSSQRTEADARGTFAQLQQRFPQILGSYQPSIQPANLGDRGTYYRVRVGPFASREDATGLCMNLKTAGGDCVVQAN</sequence>
<evidence type="ECO:0000256" key="1">
    <source>
        <dbReference type="SAM" id="MobiDB-lite"/>
    </source>
</evidence>
<dbReference type="EMBL" id="BMCP01000002">
    <property type="protein sequence ID" value="GGE45329.1"/>
    <property type="molecule type" value="Genomic_DNA"/>
</dbReference>